<keyword evidence="1" id="KW-0732">Signal</keyword>
<organism evidence="2 3">
    <name type="scientific">Setaria viridis</name>
    <name type="common">Green bristlegrass</name>
    <name type="synonym">Setaria italica subsp. viridis</name>
    <dbReference type="NCBI Taxonomy" id="4556"/>
    <lineage>
        <taxon>Eukaryota</taxon>
        <taxon>Viridiplantae</taxon>
        <taxon>Streptophyta</taxon>
        <taxon>Embryophyta</taxon>
        <taxon>Tracheophyta</taxon>
        <taxon>Spermatophyta</taxon>
        <taxon>Magnoliopsida</taxon>
        <taxon>Liliopsida</taxon>
        <taxon>Poales</taxon>
        <taxon>Poaceae</taxon>
        <taxon>PACMAD clade</taxon>
        <taxon>Panicoideae</taxon>
        <taxon>Panicodae</taxon>
        <taxon>Paniceae</taxon>
        <taxon>Cenchrinae</taxon>
        <taxon>Setaria</taxon>
    </lineage>
</organism>
<evidence type="ECO:0000256" key="1">
    <source>
        <dbReference type="SAM" id="SignalP"/>
    </source>
</evidence>
<protein>
    <submittedName>
        <fullName evidence="2">Uncharacterized protein</fullName>
    </submittedName>
</protein>
<evidence type="ECO:0000313" key="2">
    <source>
        <dbReference type="EMBL" id="TKW18620.1"/>
    </source>
</evidence>
<reference evidence="2" key="1">
    <citation type="submission" date="2019-03" db="EMBL/GenBank/DDBJ databases">
        <title>WGS assembly of Setaria viridis.</title>
        <authorList>
            <person name="Huang P."/>
            <person name="Jenkins J."/>
            <person name="Grimwood J."/>
            <person name="Barry K."/>
            <person name="Healey A."/>
            <person name="Mamidi S."/>
            <person name="Sreedasyam A."/>
            <person name="Shu S."/>
            <person name="Feldman M."/>
            <person name="Wu J."/>
            <person name="Yu Y."/>
            <person name="Chen C."/>
            <person name="Johnson J."/>
            <person name="Rokhsar D."/>
            <person name="Baxter I."/>
            <person name="Schmutz J."/>
            <person name="Brutnell T."/>
            <person name="Kellogg E."/>
        </authorList>
    </citation>
    <scope>NUCLEOTIDE SEQUENCE [LARGE SCALE GENOMIC DNA]</scope>
</reference>
<feature type="chain" id="PRO_5020241172" evidence="1">
    <location>
        <begin position="18"/>
        <end position="63"/>
    </location>
</feature>
<accession>A0A4U6UQE2</accession>
<name>A0A4U6UQE2_SETVI</name>
<dbReference type="AlphaFoldDB" id="A0A4U6UQE2"/>
<feature type="signal peptide" evidence="1">
    <location>
        <begin position="1"/>
        <end position="17"/>
    </location>
</feature>
<evidence type="ECO:0000313" key="3">
    <source>
        <dbReference type="Proteomes" id="UP000298652"/>
    </source>
</evidence>
<dbReference type="EMBL" id="CM016556">
    <property type="protein sequence ID" value="TKW18620.1"/>
    <property type="molecule type" value="Genomic_DNA"/>
</dbReference>
<dbReference type="Gramene" id="TKW18620">
    <property type="protein sequence ID" value="TKW18620"/>
    <property type="gene ID" value="SEVIR_5G443200v2"/>
</dbReference>
<dbReference type="Proteomes" id="UP000298652">
    <property type="component" value="Chromosome 5"/>
</dbReference>
<gene>
    <name evidence="2" type="ORF">SEVIR_5G443200v2</name>
</gene>
<proteinExistence type="predicted"/>
<keyword evidence="3" id="KW-1185">Reference proteome</keyword>
<sequence length="63" mass="6889">MFSMGLFGLQYFRLLWAQFHRPAISSTPATAPAPTDRRKVVGPACACCIGRGKSEMSRSKLDA</sequence>